<accession>A0A1I9G1J9</accession>
<reference evidence="1" key="2">
    <citation type="submission" date="2012-12" db="EMBL/GenBank/DDBJ databases">
        <authorList>
            <consortium name="WormBase Consortium"/>
            <person name="Ghedin E."/>
            <person name="Paulini M."/>
        </authorList>
    </citation>
    <scope>NUCLEOTIDE SEQUENCE</scope>
    <source>
        <strain evidence="1">FR3</strain>
    </source>
</reference>
<proteinExistence type="predicted"/>
<dbReference type="InterPro" id="IPR036926">
    <property type="entry name" value="Thymidate_synth/dCMP_Mease_sf"/>
</dbReference>
<organism evidence="1">
    <name type="scientific">Brugia malayi</name>
    <name type="common">Filarial nematode worm</name>
    <dbReference type="NCBI Taxonomy" id="6279"/>
    <lineage>
        <taxon>Eukaryota</taxon>
        <taxon>Metazoa</taxon>
        <taxon>Ecdysozoa</taxon>
        <taxon>Nematoda</taxon>
        <taxon>Chromadorea</taxon>
        <taxon>Rhabditida</taxon>
        <taxon>Spirurina</taxon>
        <taxon>Spiruromorpha</taxon>
        <taxon>Filarioidea</taxon>
        <taxon>Onchocercidae</taxon>
        <taxon>Brugia</taxon>
    </lineage>
</organism>
<reference evidence="1" key="1">
    <citation type="journal article" date="2007" name="Science">
        <title>Draft genome of the filarial nematode parasite Brugia malayi.</title>
        <authorList>
            <person name="Ghedin E."/>
            <person name="Wang S."/>
            <person name="Spiro D."/>
            <person name="Caler E."/>
            <person name="Zhao Q."/>
            <person name="Crabtree J."/>
            <person name="Allen J.E."/>
            <person name="Delcher A.L."/>
            <person name="Guiliano D.B."/>
            <person name="Miranda-Saavedra D."/>
            <person name="Angiuoli S.V."/>
            <person name="Creasy T."/>
            <person name="Amedeo P."/>
            <person name="Haas B."/>
            <person name="El-Sayed N.M."/>
            <person name="Wortman J.R."/>
            <person name="Feldblyum T."/>
            <person name="Tallon L."/>
            <person name="Schatz M."/>
            <person name="Shumway M."/>
            <person name="Koo H."/>
            <person name="Salzberg S.L."/>
            <person name="Schobel S."/>
            <person name="Pertea M."/>
            <person name="Pop M."/>
            <person name="White O."/>
            <person name="Barton G.J."/>
            <person name="Carlow C.K."/>
            <person name="Crawford M.J."/>
            <person name="Daub J."/>
            <person name="Dimmic M.W."/>
            <person name="Estes C.F."/>
            <person name="Foster J.M."/>
            <person name="Ganatra M."/>
            <person name="Gregory W.F."/>
            <person name="Johnson N.M."/>
            <person name="Jin J."/>
            <person name="Komuniecki R."/>
            <person name="Korf I."/>
            <person name="Kumar S."/>
            <person name="Laney S."/>
            <person name="Li B.W."/>
            <person name="Li W."/>
            <person name="Lindblom T.H."/>
            <person name="Lustigman S."/>
            <person name="Ma D."/>
            <person name="Maina C.V."/>
            <person name="Martin D.M."/>
            <person name="McCarter J.P."/>
            <person name="McReynolds L."/>
            <person name="Mitreva M."/>
            <person name="Nutman T.B."/>
            <person name="Parkinson J."/>
            <person name="Peregrin-Alvarez J.M."/>
            <person name="Poole C."/>
            <person name="Ren Q."/>
            <person name="Saunders L."/>
            <person name="Sluder A.E."/>
            <person name="Smith K."/>
            <person name="Stanke M."/>
            <person name="Unnasch T.R."/>
            <person name="Ware J."/>
            <person name="Wei A.D."/>
            <person name="Weil G."/>
            <person name="Williams D.J."/>
            <person name="Zhang Y."/>
            <person name="Williams S.A."/>
            <person name="Fraser-Liggett C."/>
            <person name="Slatko B."/>
            <person name="Blaxter M.L."/>
            <person name="Scott A.L."/>
        </authorList>
    </citation>
    <scope>NUCLEOTIDE SEQUENCE</scope>
    <source>
        <strain evidence="1">FR3</strain>
    </source>
</reference>
<dbReference type="AlphaFoldDB" id="A0A1I9G1J9"/>
<dbReference type="SUPFAM" id="SSF55831">
    <property type="entry name" value="Thymidylate synthase/dCMP hydroxymethylase"/>
    <property type="match status" value="1"/>
</dbReference>
<evidence type="ECO:0000313" key="1">
    <source>
        <dbReference type="EMBL" id="CDP94496.1"/>
    </source>
</evidence>
<sequence>MSFRVNYINFWRHTRYEFLTHMMAYVCGLKLKYQPRQFLTVRFVGNIKTIHNFIYKSVILESYQPMLAIKVYGCMNLFHVALQLCHRNNY</sequence>
<name>A0A1I9G1J9_BRUMA</name>
<gene>
    <name evidence="1" type="primary">Bm14177</name>
    <name evidence="1" type="ORF">BM_Bm14177</name>
</gene>
<protein>
    <submittedName>
        <fullName evidence="1">Bm14177</fullName>
    </submittedName>
</protein>
<dbReference type="EMBL" id="LN856924">
    <property type="protein sequence ID" value="CDP94496.1"/>
    <property type="molecule type" value="Genomic_DNA"/>
</dbReference>